<feature type="compositionally biased region" description="Basic and acidic residues" evidence="1">
    <location>
        <begin position="144"/>
        <end position="156"/>
    </location>
</feature>
<dbReference type="PANTHER" id="PTHR21963">
    <property type="entry name" value="PF6"/>
    <property type="match status" value="1"/>
</dbReference>
<dbReference type="Proteomes" id="UP001281761">
    <property type="component" value="Unassembled WGS sequence"/>
</dbReference>
<feature type="compositionally biased region" description="Polar residues" evidence="1">
    <location>
        <begin position="272"/>
        <end position="288"/>
    </location>
</feature>
<dbReference type="PANTHER" id="PTHR21963:SF1">
    <property type="entry name" value="SPERM-ASSOCIATED ANTIGEN 17"/>
    <property type="match status" value="1"/>
</dbReference>
<keyword evidence="3" id="KW-1185">Reference proteome</keyword>
<feature type="compositionally biased region" description="Polar residues" evidence="1">
    <location>
        <begin position="2616"/>
        <end position="2636"/>
    </location>
</feature>
<gene>
    <name evidence="2" type="ORF">BLNAU_224</name>
</gene>
<feature type="compositionally biased region" description="Basic and acidic residues" evidence="1">
    <location>
        <begin position="1460"/>
        <end position="1476"/>
    </location>
</feature>
<accession>A0ABQ9YMC8</accession>
<reference evidence="2 3" key="1">
    <citation type="journal article" date="2022" name="bioRxiv">
        <title>Genomics of Preaxostyla Flagellates Illuminates Evolutionary Transitions and the Path Towards Mitochondrial Loss.</title>
        <authorList>
            <person name="Novak L.V.F."/>
            <person name="Treitli S.C."/>
            <person name="Pyrih J."/>
            <person name="Halakuc P."/>
            <person name="Pipaliya S.V."/>
            <person name="Vacek V."/>
            <person name="Brzon O."/>
            <person name="Soukal P."/>
            <person name="Eme L."/>
            <person name="Dacks J.B."/>
            <person name="Karnkowska A."/>
            <person name="Elias M."/>
            <person name="Hampl V."/>
        </authorList>
    </citation>
    <scope>NUCLEOTIDE SEQUENCE [LARGE SCALE GENOMIC DNA]</scope>
    <source>
        <strain evidence="2">NAU3</strain>
        <tissue evidence="2">Gut</tissue>
    </source>
</reference>
<comment type="caution">
    <text evidence="2">The sequence shown here is derived from an EMBL/GenBank/DDBJ whole genome shotgun (WGS) entry which is preliminary data.</text>
</comment>
<feature type="region of interest" description="Disordered" evidence="1">
    <location>
        <begin position="2336"/>
        <end position="2384"/>
    </location>
</feature>
<feature type="region of interest" description="Disordered" evidence="1">
    <location>
        <begin position="2184"/>
        <end position="2215"/>
    </location>
</feature>
<feature type="compositionally biased region" description="Basic and acidic residues" evidence="1">
    <location>
        <begin position="2118"/>
        <end position="2142"/>
    </location>
</feature>
<feature type="region of interest" description="Disordered" evidence="1">
    <location>
        <begin position="1404"/>
        <end position="1488"/>
    </location>
</feature>
<feature type="region of interest" description="Disordered" evidence="1">
    <location>
        <begin position="2612"/>
        <end position="2678"/>
    </location>
</feature>
<evidence type="ECO:0000313" key="2">
    <source>
        <dbReference type="EMBL" id="KAK2964923.1"/>
    </source>
</evidence>
<feature type="region of interest" description="Disordered" evidence="1">
    <location>
        <begin position="1016"/>
        <end position="1037"/>
    </location>
</feature>
<feature type="region of interest" description="Disordered" evidence="1">
    <location>
        <begin position="262"/>
        <end position="306"/>
    </location>
</feature>
<dbReference type="EMBL" id="JARBJD010000001">
    <property type="protein sequence ID" value="KAK2964923.1"/>
    <property type="molecule type" value="Genomic_DNA"/>
</dbReference>
<dbReference type="InterPro" id="IPR026173">
    <property type="entry name" value="SPAG17"/>
</dbReference>
<feature type="region of interest" description="Disordered" evidence="1">
    <location>
        <begin position="3176"/>
        <end position="3199"/>
    </location>
</feature>
<feature type="region of interest" description="Disordered" evidence="1">
    <location>
        <begin position="3591"/>
        <end position="3626"/>
    </location>
</feature>
<feature type="compositionally biased region" description="Basic and acidic residues" evidence="1">
    <location>
        <begin position="1016"/>
        <end position="1028"/>
    </location>
</feature>
<feature type="region of interest" description="Disordered" evidence="1">
    <location>
        <begin position="1950"/>
        <end position="1979"/>
    </location>
</feature>
<feature type="region of interest" description="Disordered" evidence="1">
    <location>
        <begin position="1339"/>
        <end position="1369"/>
    </location>
</feature>
<feature type="compositionally biased region" description="Basic and acidic residues" evidence="1">
    <location>
        <begin position="3856"/>
        <end position="3865"/>
    </location>
</feature>
<feature type="region of interest" description="Disordered" evidence="1">
    <location>
        <begin position="3856"/>
        <end position="3884"/>
    </location>
</feature>
<feature type="compositionally biased region" description="Polar residues" evidence="1">
    <location>
        <begin position="2648"/>
        <end position="2667"/>
    </location>
</feature>
<feature type="compositionally biased region" description="Polar residues" evidence="1">
    <location>
        <begin position="1339"/>
        <end position="1357"/>
    </location>
</feature>
<feature type="compositionally biased region" description="Basic and acidic residues" evidence="1">
    <location>
        <begin position="3592"/>
        <end position="3608"/>
    </location>
</feature>
<feature type="region of interest" description="Disordered" evidence="1">
    <location>
        <begin position="692"/>
        <end position="718"/>
    </location>
</feature>
<feature type="compositionally biased region" description="Basic and acidic residues" evidence="1">
    <location>
        <begin position="4053"/>
        <end position="4067"/>
    </location>
</feature>
<name>A0ABQ9YMC8_9EUKA</name>
<feature type="compositionally biased region" description="Low complexity" evidence="1">
    <location>
        <begin position="1422"/>
        <end position="1439"/>
    </location>
</feature>
<feature type="region of interest" description="Disordered" evidence="1">
    <location>
        <begin position="486"/>
        <end position="541"/>
    </location>
</feature>
<evidence type="ECO:0000313" key="3">
    <source>
        <dbReference type="Proteomes" id="UP001281761"/>
    </source>
</evidence>
<proteinExistence type="predicted"/>
<protein>
    <submittedName>
        <fullName evidence="2">Uncharacterized protein</fullName>
    </submittedName>
</protein>
<feature type="compositionally biased region" description="Basic and acidic residues" evidence="1">
    <location>
        <begin position="3314"/>
        <end position="3325"/>
    </location>
</feature>
<feature type="compositionally biased region" description="Polar residues" evidence="1">
    <location>
        <begin position="2969"/>
        <end position="2978"/>
    </location>
</feature>
<feature type="compositionally biased region" description="Polar residues" evidence="1">
    <location>
        <begin position="3992"/>
        <end position="4010"/>
    </location>
</feature>
<organism evidence="2 3">
    <name type="scientific">Blattamonas nauphoetae</name>
    <dbReference type="NCBI Taxonomy" id="2049346"/>
    <lineage>
        <taxon>Eukaryota</taxon>
        <taxon>Metamonada</taxon>
        <taxon>Preaxostyla</taxon>
        <taxon>Oxymonadida</taxon>
        <taxon>Blattamonas</taxon>
    </lineage>
</organism>
<feature type="region of interest" description="Disordered" evidence="1">
    <location>
        <begin position="2969"/>
        <end position="2995"/>
    </location>
</feature>
<feature type="compositionally biased region" description="Polar residues" evidence="1">
    <location>
        <begin position="2372"/>
        <end position="2382"/>
    </location>
</feature>
<sequence>MVHLLNTCTSEDDTQKGKHLTKSKKPAKDIGDPGGLNQKTAHFSTDKGVVDVLEEQNPMLSDSALFPTLFIIITDFPSDLLSLSLFQNLLEDEGLGIGSIINIVAVPTVSEEYLSQLPLSYSPFLFPKMFYQTDTQTLKKKDKKGVEKDARNDKSNAGKGGKGNETEYTLSDEARFVLSYPFDNNLSLGHELISKIASTTPPSPLISLGQQLRQGLPQFTSPLFSISFLNSVIIGDIMSGTPIVGTELKIPQADEPSILQQADEQKGVHSEPLQTNPPDLTTQRSPAPTKSLPGKGKETSTSKEQTQNEIQRIDALQAIVQTAPSLPAISDPTVNSSALVSPQSILFRQKSSMELFRDLCSFLSSAINAQLTTEQFIVDQRNEMDTLRTQEQIAQDDRKNLVQKAVVMELRQSGIVSTEQFETLEENEIESLLIKQAETDFRVRNSSLPLNFYLNATTGKQIMSIDELQPLPLVDSDHVEPEELGKKITQKQNVSGAKTQKKANPKAESVPKKDKPTADKVKTKDQLDVPDNTEGSDIDPEYLNDVQASVFREILRLSRSDESLESQFDGTISADLRTYRQSIQTTERTLAGSSHAPDETSADLPVRAQAAAASDWFIQRKKEEHVRKSNPFDNEYTVGRLSKTTHPHVDEGFVLETILSSISTPPDAVSNHPTESDQRFKQSALMTMDKTLRGRPSHKARPSPNVNLTISTDEPPLHAHSNPVPFRTTLLKALDPLLSSAAQAPKEPAKKPKFLSRNNRSMSMMINPRQAQQFHKELDFIEETKISSAAKFFVDHPPHFFLPKQTEILPHFSSSFRMTPSLFHAVSNDNMLRRIPPTHSTLVHLHRNSIAAHLNYPHPPKPIEAASFSAAFSNPRAFPSLVVAGKFTQPKSQAIIPSSASIVLNSRRGYYLRSANKAVFFKQTQMDQRLVPQSSLCSLPSSEEVQLNNSAFTTSTTSLFPSISNLTRSIDSSYSLFQNSFHSAKIKKEDDIRKKPESAIEALNTLPSYLSTINEEAQRAKQEQSTHTDRKRKRKDSLKTIVKQAQTHLAHINDALIIHGPGMIFNLLVDASTPLLSPFTFHEYSAAMYKLLRAQIENKDKKIQLVTPLQAQLNTLTLSNGVTFHLPSGVTPRTLSPSTFLGILQLPALSIKAPSPLQLLSAQSMTILSLKSAILNFAESIRLASMDAKAIINAQQELYPSSTQPPDMITLADLDGDFAEGRDFFGKISELDMNNVLRDHDLLHNIHELNHGAANGGGGVSFGTLLQGEDDSQDRLHLGVLDDMLLHILLCGSFSEMLSRDADSSLHSFTSSSKSTLSGSTFIPPQFFSTFYPPQLTQPTITFTPISPESAPSSDQKANPPETQPFSFANPHVQLTLPSLNEQINRSSLGSFVFVSERDQSDKDAAFNMTPPLSAVSRHSTNKSQSTTSTPTNPDSPSSAREHEGSSSLKFKPFGMGQRWDGKDNQVSLHKTESPRQRGGNTSPRKKFSLPYAITPLKDSGQEPFSHLRAIYAPPIVDSSDYAVTEDYSKEAMSAVLSQLLIHDFPVRTSYFAPEDSLLLSIGSVQEKEGSGGIDRTYWVQKASPSSSQMKKQMKDRFSQYLSSLTTANLNHAPFALSPHIHEHGVPLNEQFATYANPREQVMIKNTIERTGSSLETSVTAFHRRGHVFSMRRLAKLQVGCEPPKDISLSKETLQMFLNNRDSSISESLTPNALSFALALKEIRETVPLSSVNAAYHVIVDMLRKAEASLSAQLAPQSTANPQQDDLRSSILRVSTDSVFGSHRTFLTQVLRQSTNQSLRNSFIAMSLPGTLSPSPLENHSPLSILLSPLLTSLMTFFKTTSPTARLISTISTQFKNLSAQLSISQVNNFDLQTALTNVKQAITSQLQPNRSEDILKTQFASQQLQPSSLAKLILTADVAYLHNRIVRNPLRSLFMALFRTVLLPPSSLNKKSTPDITTSSTLSSTQLQPALEQLSEPVPPSTAPVQFNYVSPPSFNTVFSDKTSVSMKAQVSQATPITFDVTYSTLDGTVVSIDNTTGSVRITHAPIAGEGNFIFDRGNGSLLMPDYTSIPTQKLLDHRKRGCQLLVDAAKRYSIEMGKQSILKYRRGEIVCGMQKIQEEEKEDPKNKNRGKSSEKVERPKAKAAQQEIPENPFAETSEDDIEVFRRSFTAHLTTVLRKIDPISFPSTKPHAPPESSFSGASSRPSKTRLSRGYNWSVPPELKPFCQEILPELTTSQPIYECERIVRGMGTSIVRMSSGETAVLLGNGDISVCDGNEWMSVNEKGQRTIRPLFSIPLLSELDLEPSDQSEVGPDQALLQKAFRGSSFPLFIPIDEVPIDPQNELEENDETPNENSEDDRPEQLKSDPDSTAEVNSLSTDQINPRKMTKQIMEQLPAVFPLPASSHANPSVLPPIQAVKAINSNETASVRTRADKVTIVQYNTGERLVHHADGTRVFHSFAFGDSPKLTEQYERETESQAPVKAVLCVEHPNSPRVLISIVQKTIGSYLQQRNQTDLAMSLTSSSESQNIAQNWVRENVTVCLSDGTNIEWSMGEKKVVLSKPDNTHIHFSANGAVSVFVDHPMKKSPPKFGPASKLPLLFFNTVDGTMSVRPSKKSTPVVSQTGKEATPQIQTGAIEQPSIYPVTPTGGQNTPSGPYTSIPGSSPLASKLADDSVQPQRKPVSARKIFFISLEGIATWIIARTMKAAVPHKYVSGEFHPTLFGQIGISDDLNHETIPSTQATKASKLVDSILAMPGGEDFDSVDYLEKRLKEMHQLRDKIASDEADEVKRQKRLQAQQARSPQGSPLQTPLDSRVVTQSMPTPGTNDEVNQPDTLLSATSNVKSFDQEVHLPTRRWIARLSAIHAHQIQLAQDTLLTTSGSTATPSLSSQSSTPFVLPRMFVIRHNGSGFELMRRKAVSRLYPRPNDSQSQSLPLFTASTAILTPTNTTLRSKSIRHLRLLSQLSNSAATNSDTPFGSPSLSPTQSLASSSSTHALTPLAAQQQLSKQPQSSMDPLLSYVSPYFDVDHIFYDILSSAFSDQKKAHSFQKHWISSPHLESPNTITLQTSLRRSSIMQPALDDGVLENSFRRRQSVQHSLNSNEDGFDAPKPVVHSDNFDISDISSLIQRSQEPLPALFGHGEAGLQLSLQQFSSLIPTDIPQAISGQSLVEIQETPLTPQKESSRLKPQTPDPSSSNKPIFSSFSDRVVLFQPNSIFPPGTLISPARTSILHIQQADNKRLPFLHLLESSSYKKKVGLSSVTSKKRVVDCPSKSTLDPAVLHSPIVKSMRMKQNIPNASFKRPKKQVPKPPPPPKDESEETKHLGPLDIPDFPPPKPQFSLDSFVIADRPQTEGGVTICIPLAKVLDQHTSPTETTSNSGPNVQIPSASTVMHLSYHPCYRTTETSQCTCNVLPKKDIPENIPSANLCSMTTDPNPLWTPYLPELLRFEPLSIRQNFLPPYVKDLNLSPSELDKILNGESKIPLPRNYDTQNDPNRPPFVHFTQLIERPSPPPLLILILYEYCSLINFITTLRSQKTLNRMNSVLSAYIDKMWSAFSDSVKWTSESVLHIRLKNAMMEQVQRLLGLLTQSETPKKAESTTAPKEEEVHVPPVAQLSTSRSGNLRPVTKSAQGSALSVISQTLPSLSAPNLKMDELYPSALNVLFDNNTHLKSIRDSVLAEEFIINQLLSNGWRKHGGRDSFTVPFTPNKSSKQFDKSVVSSFSGYLEVLSTLETLYPISTNAPRAPMNLSILYSTIPQPPLKRGNTRSDSQLQSSSSDSAKSKMLADKLFIRNVHMCRHERERIMVAQESSKTSGSPLLILNEARLEMAVSAAAKTAETSSDGYGTFRILIQSKIDKSRNDEPQGHDLAGVNSSNRLKAPAHRDGLKLNSSKITSFSFSSPSSWTKAKQHRHQFSSVKPSPSLERVSETVTSNDSEDAFTPEDDVISSPISLPPFQNDILIEKEKQLERPRSGKILSYFDSMEAKTFFVQSQSSAQSTNTKPATASSVVSQGRLETARRSFPPPDTSIPELDLQMSGRRRRQSLSPPVSALQESRRDMASPRFSKRDPNYFLSSQQLYTQTPFGLIPVKRSLSLPRRMSAERSWGPTRPVPKRARVPLKTNRV</sequence>
<feature type="compositionally biased region" description="Polar residues" evidence="1">
    <location>
        <begin position="2197"/>
        <end position="2206"/>
    </location>
</feature>
<feature type="compositionally biased region" description="Basic residues" evidence="1">
    <location>
        <begin position="4110"/>
        <end position="4123"/>
    </location>
</feature>
<feature type="region of interest" description="Disordered" evidence="1">
    <location>
        <begin position="141"/>
        <end position="166"/>
    </location>
</feature>
<feature type="region of interest" description="Disordered" evidence="1">
    <location>
        <begin position="2117"/>
        <end position="2158"/>
    </location>
</feature>
<feature type="region of interest" description="Disordered" evidence="1">
    <location>
        <begin position="3291"/>
        <end position="3333"/>
    </location>
</feature>
<feature type="region of interest" description="Disordered" evidence="1">
    <location>
        <begin position="3992"/>
        <end position="4067"/>
    </location>
</feature>
<feature type="compositionally biased region" description="Low complexity" evidence="1">
    <location>
        <begin position="2979"/>
        <end position="2995"/>
    </location>
</feature>
<feature type="compositionally biased region" description="Basic and acidic residues" evidence="1">
    <location>
        <begin position="509"/>
        <end position="527"/>
    </location>
</feature>
<feature type="compositionally biased region" description="Low complexity" evidence="1">
    <location>
        <begin position="3768"/>
        <end position="3779"/>
    </location>
</feature>
<feature type="compositionally biased region" description="Acidic residues" evidence="1">
    <location>
        <begin position="2343"/>
        <end position="2360"/>
    </location>
</feature>
<feature type="compositionally biased region" description="Low complexity" evidence="1">
    <location>
        <begin position="1958"/>
        <end position="1969"/>
    </location>
</feature>
<evidence type="ECO:0000256" key="1">
    <source>
        <dbReference type="SAM" id="MobiDB-lite"/>
    </source>
</evidence>
<feature type="region of interest" description="Disordered" evidence="1">
    <location>
        <begin position="1"/>
        <end position="36"/>
    </location>
</feature>
<feature type="region of interest" description="Disordered" evidence="1">
    <location>
        <begin position="4099"/>
        <end position="4123"/>
    </location>
</feature>
<feature type="compositionally biased region" description="Polar residues" evidence="1">
    <location>
        <begin position="2802"/>
        <end position="2833"/>
    </location>
</feature>
<feature type="region of interest" description="Disordered" evidence="1">
    <location>
        <begin position="2782"/>
        <end position="2833"/>
    </location>
</feature>
<feature type="region of interest" description="Disordered" evidence="1">
    <location>
        <begin position="3760"/>
        <end position="3780"/>
    </location>
</feature>